<evidence type="ECO:0000313" key="2">
    <source>
        <dbReference type="Proteomes" id="UP000183832"/>
    </source>
</evidence>
<proteinExistence type="predicted"/>
<name>A0A1J1HPR9_9DIPT</name>
<accession>A0A1J1HPR9</accession>
<keyword evidence="2" id="KW-1185">Reference proteome</keyword>
<protein>
    <submittedName>
        <fullName evidence="1">CLUMA_CG002279, isoform A</fullName>
    </submittedName>
</protein>
<dbReference type="AlphaFoldDB" id="A0A1J1HPR9"/>
<dbReference type="Proteomes" id="UP000183832">
    <property type="component" value="Unassembled WGS sequence"/>
</dbReference>
<dbReference type="EMBL" id="CVRI01000008">
    <property type="protein sequence ID" value="CRK88462.1"/>
    <property type="molecule type" value="Genomic_DNA"/>
</dbReference>
<gene>
    <name evidence="1" type="ORF">CLUMA_CG002279</name>
</gene>
<organism evidence="1 2">
    <name type="scientific">Clunio marinus</name>
    <dbReference type="NCBI Taxonomy" id="568069"/>
    <lineage>
        <taxon>Eukaryota</taxon>
        <taxon>Metazoa</taxon>
        <taxon>Ecdysozoa</taxon>
        <taxon>Arthropoda</taxon>
        <taxon>Hexapoda</taxon>
        <taxon>Insecta</taxon>
        <taxon>Pterygota</taxon>
        <taxon>Neoptera</taxon>
        <taxon>Endopterygota</taxon>
        <taxon>Diptera</taxon>
        <taxon>Nematocera</taxon>
        <taxon>Chironomoidea</taxon>
        <taxon>Chironomidae</taxon>
        <taxon>Clunio</taxon>
    </lineage>
</organism>
<sequence length="137" mass="16453">MSRRANAKSAINTVYNLYLWKKKKDNKTFERLKTIGKVVMTFSRQNSNFEIDLLSKHEECIYWDLFDECLRQVVKYQKLSNLTQFSWESNYNPNNWTLDFCFSFMTRGNDSNSYTIPMQLKCTNRSKEERKKADKDL</sequence>
<reference evidence="1 2" key="1">
    <citation type="submission" date="2015-04" db="EMBL/GenBank/DDBJ databases">
        <authorList>
            <person name="Syromyatnikov M.Y."/>
            <person name="Popov V.N."/>
        </authorList>
    </citation>
    <scope>NUCLEOTIDE SEQUENCE [LARGE SCALE GENOMIC DNA]</scope>
</reference>
<evidence type="ECO:0000313" key="1">
    <source>
        <dbReference type="EMBL" id="CRK88462.1"/>
    </source>
</evidence>